<keyword evidence="3 10" id="KW-0132">Cell division</keyword>
<keyword evidence="5 10" id="KW-0067">ATP-binding</keyword>
<keyword evidence="4 10" id="KW-0547">Nucleotide-binding</keyword>
<dbReference type="InterPro" id="IPR035911">
    <property type="entry name" value="MurE/MurF_N"/>
</dbReference>
<evidence type="ECO:0000259" key="13">
    <source>
        <dbReference type="Pfam" id="PF02875"/>
    </source>
</evidence>
<evidence type="ECO:0000256" key="7">
    <source>
        <dbReference type="ARBA" id="ARBA00022984"/>
    </source>
</evidence>
<dbReference type="InterPro" id="IPR005863">
    <property type="entry name" value="UDP-N-AcMur_synth"/>
</dbReference>
<protein>
    <recommendedName>
        <fullName evidence="10 11">UDP-N-acetylmuramoyl-tripeptide--D-alanyl-D-alanine ligase</fullName>
        <ecNumber evidence="10 11">6.3.2.10</ecNumber>
    </recommendedName>
    <alternativeName>
        <fullName evidence="10">D-alanyl-D-alanine-adding enzyme</fullName>
    </alternativeName>
</protein>
<keyword evidence="9 10" id="KW-0961">Cell wall biogenesis/degradation</keyword>
<evidence type="ECO:0000256" key="2">
    <source>
        <dbReference type="ARBA" id="ARBA00022598"/>
    </source>
</evidence>
<feature type="binding site" evidence="10">
    <location>
        <begin position="117"/>
        <end position="123"/>
    </location>
    <ligand>
        <name>ATP</name>
        <dbReference type="ChEBI" id="CHEBI:30616"/>
    </ligand>
</feature>
<reference evidence="15 16" key="1">
    <citation type="submission" date="2023-09" db="EMBL/GenBank/DDBJ databases">
        <authorList>
            <person name="Rey-Velasco X."/>
        </authorList>
    </citation>
    <scope>NUCLEOTIDE SEQUENCE [LARGE SCALE GENOMIC DNA]</scope>
    <source>
        <strain evidence="15 16">W345</strain>
    </source>
</reference>
<keyword evidence="7 10" id="KW-0573">Peptidoglycan synthesis</keyword>
<dbReference type="Gene3D" id="3.40.1190.10">
    <property type="entry name" value="Mur-like, catalytic domain"/>
    <property type="match status" value="1"/>
</dbReference>
<gene>
    <name evidence="10 15" type="primary">murF</name>
    <name evidence="15" type="ORF">RM530_14175</name>
</gene>
<dbReference type="InterPro" id="IPR013221">
    <property type="entry name" value="Mur_ligase_cen"/>
</dbReference>
<feature type="domain" description="Mur ligase C-terminal" evidence="13">
    <location>
        <begin position="328"/>
        <end position="447"/>
    </location>
</feature>
<evidence type="ECO:0000256" key="9">
    <source>
        <dbReference type="ARBA" id="ARBA00023316"/>
    </source>
</evidence>
<dbReference type="RefSeq" id="WP_311365907.1">
    <property type="nucleotide sequence ID" value="NZ_JAVRIC010000022.1"/>
</dbReference>
<evidence type="ECO:0000313" key="15">
    <source>
        <dbReference type="EMBL" id="MDT0498495.1"/>
    </source>
</evidence>
<dbReference type="PANTHER" id="PTHR43024">
    <property type="entry name" value="UDP-N-ACETYLMURAMOYL-TRIPEPTIDE--D-ALANYL-D-ALANINE LIGASE"/>
    <property type="match status" value="1"/>
</dbReference>
<keyword evidence="2 10" id="KW-0436">Ligase</keyword>
<keyword evidence="1 10" id="KW-0963">Cytoplasm</keyword>
<name>A0ABU2WKU3_9GAMM</name>
<feature type="domain" description="Mur ligase N-terminal catalytic" evidence="12">
    <location>
        <begin position="34"/>
        <end position="82"/>
    </location>
</feature>
<evidence type="ECO:0000256" key="6">
    <source>
        <dbReference type="ARBA" id="ARBA00022960"/>
    </source>
</evidence>
<dbReference type="EC" id="6.3.2.10" evidence="10 11"/>
<keyword evidence="16" id="KW-1185">Reference proteome</keyword>
<evidence type="ECO:0000256" key="8">
    <source>
        <dbReference type="ARBA" id="ARBA00023306"/>
    </source>
</evidence>
<comment type="catalytic activity">
    <reaction evidence="10 11">
        <text>D-alanyl-D-alanine + UDP-N-acetyl-alpha-D-muramoyl-L-alanyl-gamma-D-glutamyl-meso-2,6-diaminopimelate + ATP = UDP-N-acetyl-alpha-D-muramoyl-L-alanyl-gamma-D-glutamyl-meso-2,6-diaminopimeloyl-D-alanyl-D-alanine + ADP + phosphate + H(+)</text>
        <dbReference type="Rhea" id="RHEA:28374"/>
        <dbReference type="ChEBI" id="CHEBI:15378"/>
        <dbReference type="ChEBI" id="CHEBI:30616"/>
        <dbReference type="ChEBI" id="CHEBI:43474"/>
        <dbReference type="ChEBI" id="CHEBI:57822"/>
        <dbReference type="ChEBI" id="CHEBI:61386"/>
        <dbReference type="ChEBI" id="CHEBI:83905"/>
        <dbReference type="ChEBI" id="CHEBI:456216"/>
        <dbReference type="EC" id="6.3.2.10"/>
    </reaction>
</comment>
<dbReference type="InterPro" id="IPR000713">
    <property type="entry name" value="Mur_ligase_N"/>
</dbReference>
<accession>A0ABU2WKU3</accession>
<evidence type="ECO:0000259" key="12">
    <source>
        <dbReference type="Pfam" id="PF01225"/>
    </source>
</evidence>
<comment type="similarity">
    <text evidence="10">Belongs to the MurCDEF family. MurF subfamily.</text>
</comment>
<dbReference type="InterPro" id="IPR036565">
    <property type="entry name" value="Mur-like_cat_sf"/>
</dbReference>
<dbReference type="Proteomes" id="UP001254608">
    <property type="component" value="Unassembled WGS sequence"/>
</dbReference>
<evidence type="ECO:0000313" key="16">
    <source>
        <dbReference type="Proteomes" id="UP001254608"/>
    </source>
</evidence>
<dbReference type="Gene3D" id="3.90.190.20">
    <property type="entry name" value="Mur ligase, C-terminal domain"/>
    <property type="match status" value="1"/>
</dbReference>
<dbReference type="EMBL" id="JAVRIC010000022">
    <property type="protein sequence ID" value="MDT0498495.1"/>
    <property type="molecule type" value="Genomic_DNA"/>
</dbReference>
<keyword evidence="8 10" id="KW-0131">Cell cycle</keyword>
<keyword evidence="6 10" id="KW-0133">Cell shape</keyword>
<dbReference type="Gene3D" id="3.40.1390.10">
    <property type="entry name" value="MurE/MurF, N-terminal domain"/>
    <property type="match status" value="1"/>
</dbReference>
<dbReference type="NCBIfam" id="TIGR01143">
    <property type="entry name" value="murF"/>
    <property type="match status" value="1"/>
</dbReference>
<evidence type="ECO:0000256" key="3">
    <source>
        <dbReference type="ARBA" id="ARBA00022618"/>
    </source>
</evidence>
<dbReference type="InterPro" id="IPR036615">
    <property type="entry name" value="Mur_ligase_C_dom_sf"/>
</dbReference>
<dbReference type="SUPFAM" id="SSF53244">
    <property type="entry name" value="MurD-like peptide ligases, peptide-binding domain"/>
    <property type="match status" value="1"/>
</dbReference>
<evidence type="ECO:0000259" key="14">
    <source>
        <dbReference type="Pfam" id="PF08245"/>
    </source>
</evidence>
<dbReference type="InterPro" id="IPR051046">
    <property type="entry name" value="MurCDEF_CellWall_CoF430Synth"/>
</dbReference>
<evidence type="ECO:0000256" key="11">
    <source>
        <dbReference type="RuleBase" id="RU004136"/>
    </source>
</evidence>
<feature type="domain" description="Mur ligase central" evidence="14">
    <location>
        <begin position="115"/>
        <end position="306"/>
    </location>
</feature>
<dbReference type="Pfam" id="PF01225">
    <property type="entry name" value="Mur_ligase"/>
    <property type="match status" value="1"/>
</dbReference>
<sequence length="467" mass="48407">MNANKPSTMETARAAAVRIGAALSGDQALFERSFSGVSTDSRSVAPGELFVALSGPNFDGHAFVPKAVERGAAAALVSRAQDLPLPQLLVPDTLAALQAYAASWRAGFSLPLIGVTGSNGKTTVKQMLAAVLAPLGPVLATAGNYNNHIGVPLTLCRLRAEHRAAVIEMGANHRGEIAQLADIARPNIGVVTQAGDAHLEGFGSREGVARGKGELFAALADEAVAIINADDVQAPLWTELAGGSRVIRFGLSADADVRAEDIQGLPAEAPAEMHFTIHAFGARADLRLPLPGRHNVLNALAATAAALAAGLELDQIAQGLAQVQPADGRLSWKAGRHGTRVLDDSYNANPSSLQAALQVLAQCPPPRWLVLGDMAELGQGADELHVEAGFAARSLGVERLYSVGRYARSASVGFGRGGRDFADVDTLARTLQDEIEPGVSVLVKGSRSARMERVVAALTGSVVGGGH</sequence>
<comment type="caution">
    <text evidence="15">The sequence shown here is derived from an EMBL/GenBank/DDBJ whole genome shotgun (WGS) entry which is preliminary data.</text>
</comment>
<organism evidence="15 16">
    <name type="scientific">Banduia mediterranea</name>
    <dbReference type="NCBI Taxonomy" id="3075609"/>
    <lineage>
        <taxon>Bacteria</taxon>
        <taxon>Pseudomonadati</taxon>
        <taxon>Pseudomonadota</taxon>
        <taxon>Gammaproteobacteria</taxon>
        <taxon>Nevskiales</taxon>
        <taxon>Algiphilaceae</taxon>
        <taxon>Banduia</taxon>
    </lineage>
</organism>
<evidence type="ECO:0000256" key="10">
    <source>
        <dbReference type="HAMAP-Rule" id="MF_02019"/>
    </source>
</evidence>
<evidence type="ECO:0000256" key="1">
    <source>
        <dbReference type="ARBA" id="ARBA00022490"/>
    </source>
</evidence>
<dbReference type="SUPFAM" id="SSF53623">
    <property type="entry name" value="MurD-like peptide ligases, catalytic domain"/>
    <property type="match status" value="1"/>
</dbReference>
<dbReference type="Pfam" id="PF02875">
    <property type="entry name" value="Mur_ligase_C"/>
    <property type="match status" value="1"/>
</dbReference>
<proteinExistence type="inferred from homology"/>
<comment type="pathway">
    <text evidence="10 11">Cell wall biogenesis; peptidoglycan biosynthesis.</text>
</comment>
<evidence type="ECO:0000256" key="4">
    <source>
        <dbReference type="ARBA" id="ARBA00022741"/>
    </source>
</evidence>
<dbReference type="GO" id="GO:0047480">
    <property type="term" value="F:UDP-N-acetylmuramoyl-tripeptide-D-alanyl-D-alanine ligase activity"/>
    <property type="evidence" value="ECO:0007669"/>
    <property type="project" value="UniProtKB-EC"/>
</dbReference>
<dbReference type="InterPro" id="IPR004101">
    <property type="entry name" value="Mur_ligase_C"/>
</dbReference>
<dbReference type="HAMAP" id="MF_02019">
    <property type="entry name" value="MurF"/>
    <property type="match status" value="1"/>
</dbReference>
<dbReference type="SUPFAM" id="SSF63418">
    <property type="entry name" value="MurE/MurF N-terminal domain"/>
    <property type="match status" value="1"/>
</dbReference>
<dbReference type="PANTHER" id="PTHR43024:SF1">
    <property type="entry name" value="UDP-N-ACETYLMURAMOYL-TRIPEPTIDE--D-ALANYL-D-ALANINE LIGASE"/>
    <property type="match status" value="1"/>
</dbReference>
<evidence type="ECO:0000256" key="5">
    <source>
        <dbReference type="ARBA" id="ARBA00022840"/>
    </source>
</evidence>
<comment type="function">
    <text evidence="10 11">Involved in cell wall formation. Catalyzes the final step in the synthesis of UDP-N-acetylmuramoyl-pentapeptide, the precursor of murein.</text>
</comment>
<comment type="subcellular location">
    <subcellularLocation>
        <location evidence="10 11">Cytoplasm</location>
    </subcellularLocation>
</comment>
<dbReference type="Pfam" id="PF08245">
    <property type="entry name" value="Mur_ligase_M"/>
    <property type="match status" value="1"/>
</dbReference>